<evidence type="ECO:0000313" key="2">
    <source>
        <dbReference type="Proteomes" id="UP000176303"/>
    </source>
</evidence>
<protein>
    <submittedName>
        <fullName evidence="1">Uncharacterized protein</fullName>
    </submittedName>
</protein>
<evidence type="ECO:0000313" key="1">
    <source>
        <dbReference type="EMBL" id="OGL73612.1"/>
    </source>
</evidence>
<name>A0A1F7U5U2_9BACT</name>
<dbReference type="AlphaFoldDB" id="A0A1F7U5U2"/>
<dbReference type="EMBL" id="MGDZ01000026">
    <property type="protein sequence ID" value="OGL73612.1"/>
    <property type="molecule type" value="Genomic_DNA"/>
</dbReference>
<dbReference type="STRING" id="1802391.A3D72_00080"/>
<comment type="caution">
    <text evidence="1">The sequence shown here is derived from an EMBL/GenBank/DDBJ whole genome shotgun (WGS) entry which is preliminary data.</text>
</comment>
<gene>
    <name evidence="1" type="ORF">A3D72_00080</name>
</gene>
<sequence>MMTQESVVVWNEQAIGRILACDEFRSLSLAGSKPLYAARMGNEWRVVFAEERSPAYEFVDEIIFDGRQVLFRAARDCGRVVVRGDHEGRLYDDVKELYLFEGEPFYVATRGSSCFTVHGRDEGPRFRTEVELYRENSGLLDQVRVQHELELHGQDRTEPVRRRGPEAGEFIHVLEHPFFAEDRNGKLFVAWGEGEPAFFDDVSDLVGAGDKPLYRARRGSEEMVVWGADQSKPYDQIFSLHVEGAHIIFGTRQERNLYRVSRRIL</sequence>
<accession>A0A1F7U5U2</accession>
<organism evidence="1 2">
    <name type="scientific">Candidatus Uhrbacteria bacterium RIFCSPHIGHO2_02_FULL_57_19</name>
    <dbReference type="NCBI Taxonomy" id="1802391"/>
    <lineage>
        <taxon>Bacteria</taxon>
        <taxon>Candidatus Uhriibacteriota</taxon>
    </lineage>
</organism>
<reference evidence="1 2" key="1">
    <citation type="journal article" date="2016" name="Nat. Commun.">
        <title>Thousands of microbial genomes shed light on interconnected biogeochemical processes in an aquifer system.</title>
        <authorList>
            <person name="Anantharaman K."/>
            <person name="Brown C.T."/>
            <person name="Hug L.A."/>
            <person name="Sharon I."/>
            <person name="Castelle C.J."/>
            <person name="Probst A.J."/>
            <person name="Thomas B.C."/>
            <person name="Singh A."/>
            <person name="Wilkins M.J."/>
            <person name="Karaoz U."/>
            <person name="Brodie E.L."/>
            <person name="Williams K.H."/>
            <person name="Hubbard S.S."/>
            <person name="Banfield J.F."/>
        </authorList>
    </citation>
    <scope>NUCLEOTIDE SEQUENCE [LARGE SCALE GENOMIC DNA]</scope>
</reference>
<dbReference type="Proteomes" id="UP000176303">
    <property type="component" value="Unassembled WGS sequence"/>
</dbReference>
<proteinExistence type="predicted"/>